<dbReference type="EMBL" id="QGDT01000002">
    <property type="protein sequence ID" value="PWJ59370.1"/>
    <property type="molecule type" value="Genomic_DNA"/>
</dbReference>
<evidence type="ECO:0000313" key="2">
    <source>
        <dbReference type="EMBL" id="PWJ59370.1"/>
    </source>
</evidence>
<evidence type="ECO:0000313" key="3">
    <source>
        <dbReference type="Proteomes" id="UP000245880"/>
    </source>
</evidence>
<keyword evidence="1" id="KW-1133">Transmembrane helix</keyword>
<comment type="caution">
    <text evidence="2">The sequence shown here is derived from an EMBL/GenBank/DDBJ whole genome shotgun (WGS) entry which is preliminary data.</text>
</comment>
<reference evidence="2 3" key="1">
    <citation type="submission" date="2018-03" db="EMBL/GenBank/DDBJ databases">
        <title>Genomic Encyclopedia of Archaeal and Bacterial Type Strains, Phase II (KMG-II): from individual species to whole genera.</title>
        <authorList>
            <person name="Goeker M."/>
        </authorList>
    </citation>
    <scope>NUCLEOTIDE SEQUENCE [LARGE SCALE GENOMIC DNA]</scope>
    <source>
        <strain evidence="2 3">DSM 100346</strain>
    </source>
</reference>
<proteinExistence type="predicted"/>
<gene>
    <name evidence="2" type="ORF">CLV98_102203</name>
</gene>
<organism evidence="2 3">
    <name type="scientific">Dyadobacter jejuensis</name>
    <dbReference type="NCBI Taxonomy" id="1082580"/>
    <lineage>
        <taxon>Bacteria</taxon>
        <taxon>Pseudomonadati</taxon>
        <taxon>Bacteroidota</taxon>
        <taxon>Cytophagia</taxon>
        <taxon>Cytophagales</taxon>
        <taxon>Spirosomataceae</taxon>
        <taxon>Dyadobacter</taxon>
    </lineage>
</organism>
<feature type="transmembrane region" description="Helical" evidence="1">
    <location>
        <begin position="85"/>
        <end position="104"/>
    </location>
</feature>
<dbReference type="RefSeq" id="WP_229203223.1">
    <property type="nucleotide sequence ID" value="NZ_QGDT01000002.1"/>
</dbReference>
<keyword evidence="1" id="KW-0812">Transmembrane</keyword>
<accession>A0A316ARB7</accession>
<protein>
    <submittedName>
        <fullName evidence="2">Uncharacterized protein</fullName>
    </submittedName>
</protein>
<keyword evidence="3" id="KW-1185">Reference proteome</keyword>
<evidence type="ECO:0000256" key="1">
    <source>
        <dbReference type="SAM" id="Phobius"/>
    </source>
</evidence>
<feature type="transmembrane region" description="Helical" evidence="1">
    <location>
        <begin position="135"/>
        <end position="154"/>
    </location>
</feature>
<dbReference type="Proteomes" id="UP000245880">
    <property type="component" value="Unassembled WGS sequence"/>
</dbReference>
<keyword evidence="1" id="KW-0472">Membrane</keyword>
<feature type="transmembrane region" description="Helical" evidence="1">
    <location>
        <begin position="9"/>
        <end position="27"/>
    </location>
</feature>
<dbReference type="AlphaFoldDB" id="A0A316ARB7"/>
<name>A0A316ARB7_9BACT</name>
<sequence>MTEPKKRPLFLTVLCYITFMTAVTGLWTQSERLWSPGIVADTNREVFETVREKFESQAEGEQLTMMEAMFDAVISQTTAKNIQTGAIILIIFESISLYAAYLMWNFKKKGYYLYLGGIAVAFLGPILLIGSWMGIISAISGILMSVLMAVLYAFNLKHLTD</sequence>
<feature type="transmembrane region" description="Helical" evidence="1">
    <location>
        <begin position="111"/>
        <end position="129"/>
    </location>
</feature>